<dbReference type="InterPro" id="IPR036291">
    <property type="entry name" value="NAD(P)-bd_dom_sf"/>
</dbReference>
<evidence type="ECO:0000313" key="3">
    <source>
        <dbReference type="Proteomes" id="UP000242164"/>
    </source>
</evidence>
<feature type="domain" description="NAD(P)-binding" evidence="1">
    <location>
        <begin position="2"/>
        <end position="118"/>
    </location>
</feature>
<dbReference type="RefSeq" id="WP_235436366.1">
    <property type="nucleotide sequence ID" value="NZ_CP024101.1"/>
</dbReference>
<comment type="caution">
    <text evidence="2">The sequence shown here is derived from an EMBL/GenBank/DDBJ whole genome shotgun (WGS) entry which is preliminary data.</text>
</comment>
<dbReference type="GeneID" id="92823122"/>
<gene>
    <name evidence="2" type="ORF">BCB44BAC_02059</name>
</gene>
<evidence type="ECO:0000313" key="2">
    <source>
        <dbReference type="EMBL" id="SCL92480.1"/>
    </source>
</evidence>
<organism evidence="2 3">
    <name type="scientific">Bacillus cytotoxicus</name>
    <dbReference type="NCBI Taxonomy" id="580165"/>
    <lineage>
        <taxon>Bacteria</taxon>
        <taxon>Bacillati</taxon>
        <taxon>Bacillota</taxon>
        <taxon>Bacilli</taxon>
        <taxon>Bacillales</taxon>
        <taxon>Bacillaceae</taxon>
        <taxon>Bacillus</taxon>
        <taxon>Bacillus cereus group</taxon>
    </lineage>
</organism>
<sequence>MEIIKGDARNCYAIQELLQGCQAVINAVGQLKKRVLHIQCLDKSYFKSNEYKIKRYILISGGSLDIKGDQKSILNKIGAVLFQLFFQKMMSNKYKELRLLQHSAIDWTVVRLPFVVEGTGIEQSKRM</sequence>
<dbReference type="SUPFAM" id="SSF51735">
    <property type="entry name" value="NAD(P)-binding Rossmann-fold domains"/>
    <property type="match status" value="1"/>
</dbReference>
<evidence type="ECO:0000259" key="1">
    <source>
        <dbReference type="Pfam" id="PF13460"/>
    </source>
</evidence>
<dbReference type="Pfam" id="PF13460">
    <property type="entry name" value="NAD_binding_10"/>
    <property type="match status" value="1"/>
</dbReference>
<proteinExistence type="predicted"/>
<dbReference type="Gene3D" id="3.40.50.720">
    <property type="entry name" value="NAD(P)-binding Rossmann-like Domain"/>
    <property type="match status" value="1"/>
</dbReference>
<dbReference type="AlphaFoldDB" id="A0AAX2CGR4"/>
<dbReference type="InterPro" id="IPR016040">
    <property type="entry name" value="NAD(P)-bd_dom"/>
</dbReference>
<name>A0AAX2CGR4_9BACI</name>
<accession>A0AAX2CGR4</accession>
<dbReference type="EMBL" id="FMIK01000024">
    <property type="protein sequence ID" value="SCL92480.1"/>
    <property type="molecule type" value="Genomic_DNA"/>
</dbReference>
<dbReference type="Proteomes" id="UP000242164">
    <property type="component" value="Unassembled WGS sequence"/>
</dbReference>
<protein>
    <recommendedName>
        <fullName evidence="1">NAD(P)-binding domain-containing protein</fullName>
    </recommendedName>
</protein>
<reference evidence="2 3" key="1">
    <citation type="submission" date="2016-08" db="EMBL/GenBank/DDBJ databases">
        <authorList>
            <person name="Loux V."/>
            <person name="Rue O."/>
        </authorList>
    </citation>
    <scope>NUCLEOTIDE SEQUENCE [LARGE SCALE GENOMIC DNA]</scope>
    <source>
        <strain evidence="2 3">AFSSA_08CEB44bac</strain>
    </source>
</reference>